<dbReference type="Pfam" id="PF20766">
    <property type="entry name" value="DUF447_C"/>
    <property type="match status" value="1"/>
</dbReference>
<evidence type="ECO:0000259" key="2">
    <source>
        <dbReference type="Pfam" id="PF20766"/>
    </source>
</evidence>
<keyword evidence="4" id="KW-1185">Reference proteome</keyword>
<dbReference type="AlphaFoldDB" id="A0A5C6B7K8"/>
<dbReference type="InterPro" id="IPR049288">
    <property type="entry name" value="DUF447_C"/>
</dbReference>
<dbReference type="Gene3D" id="1.20.58.290">
    <property type="entry name" value="Hypothetical membrane protein ta0354_69_121"/>
    <property type="match status" value="1"/>
</dbReference>
<evidence type="ECO:0000259" key="1">
    <source>
        <dbReference type="Pfam" id="PF04289"/>
    </source>
</evidence>
<sequence length="198" mass="22625">MILESIVTTVDSDGRVNIAPMGPTVQEMHTDRPQFLLRPFAGSRTYDNLMATHRATIHVTDDALLFAHTAVGDVPDPEQRVRSVDDGRWRILKDCHRWFCVQTEVVQEDDLRMHLACRVIDSGIQRPFFGFNRAKHAVIEAAILATRTHLLAAAEIRDTLLRLQPLIDKTAGPEEHQAFEFLKQTIDERIENLHQNNR</sequence>
<comment type="caution">
    <text evidence="3">The sequence shown here is derived from an EMBL/GenBank/DDBJ whole genome shotgun (WGS) entry which is preliminary data.</text>
</comment>
<gene>
    <name evidence="3" type="ORF">Pla52n_05150</name>
</gene>
<dbReference type="OrthoDB" id="2112021at2"/>
<proteinExistence type="predicted"/>
<feature type="domain" description="DUF447" evidence="1">
    <location>
        <begin position="4"/>
        <end position="125"/>
    </location>
</feature>
<evidence type="ECO:0000313" key="4">
    <source>
        <dbReference type="Proteomes" id="UP000320176"/>
    </source>
</evidence>
<dbReference type="RefSeq" id="WP_146518066.1">
    <property type="nucleotide sequence ID" value="NZ_CP151726.1"/>
</dbReference>
<dbReference type="Gene3D" id="2.30.110.10">
    <property type="entry name" value="Electron Transport, Fmn-binding Protein, Chain A"/>
    <property type="match status" value="1"/>
</dbReference>
<dbReference type="InterPro" id="IPR007386">
    <property type="entry name" value="DUF447_N"/>
</dbReference>
<dbReference type="Proteomes" id="UP000320176">
    <property type="component" value="Unassembled WGS sequence"/>
</dbReference>
<evidence type="ECO:0000313" key="3">
    <source>
        <dbReference type="EMBL" id="TWU07938.1"/>
    </source>
</evidence>
<protein>
    <recommendedName>
        <fullName evidence="5">DUF447 family protein</fullName>
    </recommendedName>
</protein>
<dbReference type="InterPro" id="IPR012349">
    <property type="entry name" value="Split_barrel_FMN-bd"/>
</dbReference>
<accession>A0A5C6B7K8</accession>
<dbReference type="EMBL" id="SJPN01000001">
    <property type="protein sequence ID" value="TWU07938.1"/>
    <property type="molecule type" value="Genomic_DNA"/>
</dbReference>
<organism evidence="3 4">
    <name type="scientific">Stieleria varia</name>
    <dbReference type="NCBI Taxonomy" id="2528005"/>
    <lineage>
        <taxon>Bacteria</taxon>
        <taxon>Pseudomonadati</taxon>
        <taxon>Planctomycetota</taxon>
        <taxon>Planctomycetia</taxon>
        <taxon>Pirellulales</taxon>
        <taxon>Pirellulaceae</taxon>
        <taxon>Stieleria</taxon>
    </lineage>
</organism>
<feature type="domain" description="DUF447" evidence="2">
    <location>
        <begin position="132"/>
        <end position="184"/>
    </location>
</feature>
<dbReference type="Pfam" id="PF04289">
    <property type="entry name" value="DUF447_N"/>
    <property type="match status" value="1"/>
</dbReference>
<reference evidence="3 4" key="1">
    <citation type="submission" date="2019-02" db="EMBL/GenBank/DDBJ databases">
        <title>Deep-cultivation of Planctomycetes and their phenomic and genomic characterization uncovers novel biology.</title>
        <authorList>
            <person name="Wiegand S."/>
            <person name="Jogler M."/>
            <person name="Boedeker C."/>
            <person name="Pinto D."/>
            <person name="Vollmers J."/>
            <person name="Rivas-Marin E."/>
            <person name="Kohn T."/>
            <person name="Peeters S.H."/>
            <person name="Heuer A."/>
            <person name="Rast P."/>
            <person name="Oberbeckmann S."/>
            <person name="Bunk B."/>
            <person name="Jeske O."/>
            <person name="Meyerdierks A."/>
            <person name="Storesund J.E."/>
            <person name="Kallscheuer N."/>
            <person name="Luecker S."/>
            <person name="Lage O.M."/>
            <person name="Pohl T."/>
            <person name="Merkel B.J."/>
            <person name="Hornburger P."/>
            <person name="Mueller R.-W."/>
            <person name="Bruemmer F."/>
            <person name="Labrenz M."/>
            <person name="Spormann A.M."/>
            <person name="Op Den Camp H."/>
            <person name="Overmann J."/>
            <person name="Amann R."/>
            <person name="Jetten M.S.M."/>
            <person name="Mascher T."/>
            <person name="Medema M.H."/>
            <person name="Devos D.P."/>
            <person name="Kaster A.-K."/>
            <person name="Ovreas L."/>
            <person name="Rohde M."/>
            <person name="Galperin M.Y."/>
            <person name="Jogler C."/>
        </authorList>
    </citation>
    <scope>NUCLEOTIDE SEQUENCE [LARGE SCALE GENOMIC DNA]</scope>
    <source>
        <strain evidence="3 4">Pla52n</strain>
    </source>
</reference>
<name>A0A5C6B7K8_9BACT</name>
<dbReference type="SUPFAM" id="SSF50475">
    <property type="entry name" value="FMN-binding split barrel"/>
    <property type="match status" value="1"/>
</dbReference>
<evidence type="ECO:0008006" key="5">
    <source>
        <dbReference type="Google" id="ProtNLM"/>
    </source>
</evidence>